<dbReference type="AlphaFoldDB" id="A0AAV7NWT0"/>
<dbReference type="EMBL" id="JANPWB010000012">
    <property type="protein sequence ID" value="KAJ1120462.1"/>
    <property type="molecule type" value="Genomic_DNA"/>
</dbReference>
<keyword evidence="7" id="KW-1185">Reference proteome</keyword>
<evidence type="ECO:0000256" key="3">
    <source>
        <dbReference type="ARBA" id="ARBA00022737"/>
    </source>
</evidence>
<dbReference type="PANTHER" id="PTHR24364:SF16">
    <property type="entry name" value="TROPHOBLAST GLYCOPROTEIN-LIKE"/>
    <property type="match status" value="1"/>
</dbReference>
<feature type="domain" description="LRRCT" evidence="5">
    <location>
        <begin position="233"/>
        <end position="284"/>
    </location>
</feature>
<evidence type="ECO:0000259" key="5">
    <source>
        <dbReference type="SMART" id="SM00082"/>
    </source>
</evidence>
<organism evidence="6 7">
    <name type="scientific">Pleurodeles waltl</name>
    <name type="common">Iberian ribbed newt</name>
    <dbReference type="NCBI Taxonomy" id="8319"/>
    <lineage>
        <taxon>Eukaryota</taxon>
        <taxon>Metazoa</taxon>
        <taxon>Chordata</taxon>
        <taxon>Craniata</taxon>
        <taxon>Vertebrata</taxon>
        <taxon>Euteleostomi</taxon>
        <taxon>Amphibia</taxon>
        <taxon>Batrachia</taxon>
        <taxon>Caudata</taxon>
        <taxon>Salamandroidea</taxon>
        <taxon>Salamandridae</taxon>
        <taxon>Pleurodelinae</taxon>
        <taxon>Pleurodeles</taxon>
    </lineage>
</organism>
<gene>
    <name evidence="6" type="ORF">NDU88_008627</name>
</gene>
<dbReference type="SUPFAM" id="SSF52058">
    <property type="entry name" value="L domain-like"/>
    <property type="match status" value="1"/>
</dbReference>
<proteinExistence type="predicted"/>
<evidence type="ECO:0000313" key="7">
    <source>
        <dbReference type="Proteomes" id="UP001066276"/>
    </source>
</evidence>
<dbReference type="SMART" id="SM00082">
    <property type="entry name" value="LRRCT"/>
    <property type="match status" value="1"/>
</dbReference>
<dbReference type="Pfam" id="PF13855">
    <property type="entry name" value="LRR_8"/>
    <property type="match status" value="2"/>
</dbReference>
<feature type="transmembrane region" description="Helical" evidence="4">
    <location>
        <begin position="293"/>
        <end position="313"/>
    </location>
</feature>
<dbReference type="InterPro" id="IPR052286">
    <property type="entry name" value="Wnt_signaling_inhibitor"/>
</dbReference>
<dbReference type="Gene3D" id="3.80.10.10">
    <property type="entry name" value="Ribonuclease Inhibitor"/>
    <property type="match status" value="1"/>
</dbReference>
<dbReference type="Proteomes" id="UP001066276">
    <property type="component" value="Chromosome 8"/>
</dbReference>
<feature type="transmembrane region" description="Helical" evidence="4">
    <location>
        <begin position="14"/>
        <end position="37"/>
    </location>
</feature>
<name>A0AAV7NWT0_PLEWA</name>
<dbReference type="GO" id="GO:0090090">
    <property type="term" value="P:negative regulation of canonical Wnt signaling pathway"/>
    <property type="evidence" value="ECO:0007669"/>
    <property type="project" value="TreeGrafter"/>
</dbReference>
<sequence>MGEKQSDYIGEVKGLWDVSASSFLLACGIICAVLMLLPGTGACPEDCHCYEDTGAVHCRSPDIPDSLPPWVRNLTVTKGNISTLRTGAFANNGTTLVNLTALTLTDNGIEVIEALAFQGLPSLAVLDLSHNALTSVASGALWGLGQLHTLRMNSALRQGALEQLSAELLNRSFVALAELELSDNQLQALPAGVLKLGELRTLTLRHNSLQSLDAPTLAGLHRHRRLQLSLSANPFLCDCQLKPLLLWLRNSSQVRDSAELRCSAPARMNGSFIVRLKAEELKCINEDLETASYVFFGIVLALIGVLFLMVLYLNRRGIKKWLNNFREACRDQMEGYHYRYEQDADPRRVSATGGRGL</sequence>
<accession>A0AAV7NWT0</accession>
<keyword evidence="4" id="KW-1133">Transmembrane helix</keyword>
<evidence type="ECO:0000313" key="6">
    <source>
        <dbReference type="EMBL" id="KAJ1120462.1"/>
    </source>
</evidence>
<protein>
    <recommendedName>
        <fullName evidence="5">LRRCT domain-containing protein</fullName>
    </recommendedName>
</protein>
<keyword evidence="4" id="KW-0472">Membrane</keyword>
<keyword evidence="4" id="KW-0812">Transmembrane</keyword>
<reference evidence="6" key="1">
    <citation type="journal article" date="2022" name="bioRxiv">
        <title>Sequencing and chromosome-scale assembly of the giantPleurodeles waltlgenome.</title>
        <authorList>
            <person name="Brown T."/>
            <person name="Elewa A."/>
            <person name="Iarovenko S."/>
            <person name="Subramanian E."/>
            <person name="Araus A.J."/>
            <person name="Petzold A."/>
            <person name="Susuki M."/>
            <person name="Suzuki K.-i.T."/>
            <person name="Hayashi T."/>
            <person name="Toyoda A."/>
            <person name="Oliveira C."/>
            <person name="Osipova E."/>
            <person name="Leigh N.D."/>
            <person name="Simon A."/>
            <person name="Yun M.H."/>
        </authorList>
    </citation>
    <scope>NUCLEOTIDE SEQUENCE</scope>
    <source>
        <strain evidence="6">20211129_DDA</strain>
        <tissue evidence="6">Liver</tissue>
    </source>
</reference>
<comment type="caution">
    <text evidence="6">The sequence shown here is derived from an EMBL/GenBank/DDBJ whole genome shotgun (WGS) entry which is preliminary data.</text>
</comment>
<keyword evidence="1" id="KW-0433">Leucine-rich repeat</keyword>
<evidence type="ECO:0000256" key="2">
    <source>
        <dbReference type="ARBA" id="ARBA00022729"/>
    </source>
</evidence>
<evidence type="ECO:0000256" key="4">
    <source>
        <dbReference type="SAM" id="Phobius"/>
    </source>
</evidence>
<dbReference type="InterPro" id="IPR032675">
    <property type="entry name" value="LRR_dom_sf"/>
</dbReference>
<dbReference type="InterPro" id="IPR000483">
    <property type="entry name" value="Cys-rich_flank_reg_C"/>
</dbReference>
<dbReference type="InterPro" id="IPR003591">
    <property type="entry name" value="Leu-rich_rpt_typical-subtyp"/>
</dbReference>
<keyword evidence="3" id="KW-0677">Repeat</keyword>
<dbReference type="PROSITE" id="PS51450">
    <property type="entry name" value="LRR"/>
    <property type="match status" value="2"/>
</dbReference>
<keyword evidence="2" id="KW-0732">Signal</keyword>
<evidence type="ECO:0000256" key="1">
    <source>
        <dbReference type="ARBA" id="ARBA00022614"/>
    </source>
</evidence>
<dbReference type="SMART" id="SM00369">
    <property type="entry name" value="LRR_TYP"/>
    <property type="match status" value="4"/>
</dbReference>
<dbReference type="InterPro" id="IPR001611">
    <property type="entry name" value="Leu-rich_rpt"/>
</dbReference>
<dbReference type="GO" id="GO:0005886">
    <property type="term" value="C:plasma membrane"/>
    <property type="evidence" value="ECO:0007669"/>
    <property type="project" value="TreeGrafter"/>
</dbReference>
<dbReference type="PANTHER" id="PTHR24364">
    <property type="entry name" value="LP06937P"/>
    <property type="match status" value="1"/>
</dbReference>